<dbReference type="CDD" id="cd04164">
    <property type="entry name" value="trmE"/>
    <property type="match status" value="1"/>
</dbReference>
<dbReference type="Pfam" id="PF12631">
    <property type="entry name" value="MnmE_helical"/>
    <property type="match status" value="1"/>
</dbReference>
<dbReference type="InterPro" id="IPR031168">
    <property type="entry name" value="G_TrmE"/>
</dbReference>
<protein>
    <recommendedName>
        <fullName evidence="7">TrmE-type G domain-containing protein</fullName>
    </recommendedName>
</protein>
<dbReference type="Pfam" id="PF01926">
    <property type="entry name" value="MMR_HSR1"/>
    <property type="match status" value="1"/>
</dbReference>
<comment type="similarity">
    <text evidence="2">Belongs to the TRAFAC class TrmE-Era-EngA-EngB-Septin-like GTPase superfamily. TrmE GTPase family.</text>
</comment>
<dbReference type="InterPro" id="IPR018948">
    <property type="entry name" value="GTP-bd_TrmE_N"/>
</dbReference>
<sequence length="567" mass="60695">MPPRWLPSGSWLSLTAAGRFRSNQVASFLVPRLHDNRSPRRSTGTSRHVASSSRPSPPCPTHIRSNNSHPASTPTPTSPSADTIFALATGAGRAGVAIIRISGPSSPLIYTHLCLTSRLTPYTRLPPPHKLVLRNIHHPSTHELLDAGAGVIYFPAGRSYTGEASLELHVHGGAATVAAVLDALGEVQGVRMAEAGEFTRRAFEGGRMDLAEAEALGGLVAAETAVQRRVALQGAQGLQGRRFEEMRRVLLDAMAMVEALIDFSDEDGVEEGTWQAATRSVDQLATLLRSELGVSFSAERAGEQVGVKTQVRHVGEILTTGIRLAIYGPPNAGKSSLLNRLADRNAAIVSDIPGTTRDVLQVHLDLAGYKVIVYDTAGIRDVPQTPTSLDEIERIGIQRAKDVVAAADLALLVTPSSSTRPLDILRPDSYTADDPDLVFYNKSDLLPSPAPPLPSSPKQRTWRGSVKTNTGLPSLITDLAALISRKYALDTAEPALITQSRHRALLLQCLAHIDAFQHSAKGGHDVDLVLAAEHLRCAAKQIGRITGRDVSPDEILGSIFSTFCIGK</sequence>
<dbReference type="CDD" id="cd14858">
    <property type="entry name" value="TrmE_N"/>
    <property type="match status" value="1"/>
</dbReference>
<accession>A0A4U7KYR9</accession>
<dbReference type="GO" id="GO:0005525">
    <property type="term" value="F:GTP binding"/>
    <property type="evidence" value="ECO:0007669"/>
    <property type="project" value="UniProtKB-KW"/>
</dbReference>
<dbReference type="PANTHER" id="PTHR42714:SF2">
    <property type="entry name" value="TRNA MODIFICATION GTPASE GTPBP3, MITOCHONDRIAL"/>
    <property type="match status" value="1"/>
</dbReference>
<dbReference type="Gene3D" id="3.30.1360.120">
    <property type="entry name" value="Probable tRNA modification gtpase trme, domain 1"/>
    <property type="match status" value="1"/>
</dbReference>
<feature type="compositionally biased region" description="Low complexity" evidence="6">
    <location>
        <begin position="68"/>
        <end position="81"/>
    </location>
</feature>
<evidence type="ECO:0000256" key="6">
    <source>
        <dbReference type="SAM" id="MobiDB-lite"/>
    </source>
</evidence>
<reference evidence="8 9" key="1">
    <citation type="submission" date="2019-05" db="EMBL/GenBank/DDBJ databases">
        <title>Sporisorium graminicola CBS 10092 draft sequencing and annotation.</title>
        <authorList>
            <person name="Solano-Gonzalez S."/>
            <person name="Caddick M.X."/>
            <person name="Darby A."/>
        </authorList>
    </citation>
    <scope>NUCLEOTIDE SEQUENCE [LARGE SCALE GENOMIC DNA]</scope>
    <source>
        <strain evidence="8 9">CBS 10092</strain>
    </source>
</reference>
<dbReference type="PROSITE" id="PS51709">
    <property type="entry name" value="G_TRME"/>
    <property type="match status" value="1"/>
</dbReference>
<evidence type="ECO:0000256" key="4">
    <source>
        <dbReference type="ARBA" id="ARBA00022741"/>
    </source>
</evidence>
<name>A0A4U7KYR9_9BASI</name>
<dbReference type="NCBIfam" id="TIGR00231">
    <property type="entry name" value="small_GTP"/>
    <property type="match status" value="1"/>
</dbReference>
<feature type="domain" description="TrmE-type G" evidence="7">
    <location>
        <begin position="321"/>
        <end position="484"/>
    </location>
</feature>
<dbReference type="GO" id="GO:0005739">
    <property type="term" value="C:mitochondrion"/>
    <property type="evidence" value="ECO:0007669"/>
    <property type="project" value="UniProtKB-SubCell"/>
</dbReference>
<dbReference type="SUPFAM" id="SSF116878">
    <property type="entry name" value="TrmE connector domain"/>
    <property type="match status" value="1"/>
</dbReference>
<dbReference type="SUPFAM" id="SSF52540">
    <property type="entry name" value="P-loop containing nucleoside triphosphate hydrolases"/>
    <property type="match status" value="1"/>
</dbReference>
<evidence type="ECO:0000256" key="5">
    <source>
        <dbReference type="ARBA" id="ARBA00023134"/>
    </source>
</evidence>
<dbReference type="GO" id="GO:0003924">
    <property type="term" value="F:GTPase activity"/>
    <property type="evidence" value="ECO:0007669"/>
    <property type="project" value="InterPro"/>
</dbReference>
<dbReference type="FunFam" id="3.30.1360.120:FF:000007">
    <property type="entry name" value="tRNA modification GTPase GTPBP3, mitochondrial"/>
    <property type="match status" value="1"/>
</dbReference>
<dbReference type="GO" id="GO:0002098">
    <property type="term" value="P:tRNA wobble uridine modification"/>
    <property type="evidence" value="ECO:0007669"/>
    <property type="project" value="TreeGrafter"/>
</dbReference>
<organism evidence="8 9">
    <name type="scientific">Sporisorium graminicola</name>
    <dbReference type="NCBI Taxonomy" id="280036"/>
    <lineage>
        <taxon>Eukaryota</taxon>
        <taxon>Fungi</taxon>
        <taxon>Dikarya</taxon>
        <taxon>Basidiomycota</taxon>
        <taxon>Ustilaginomycotina</taxon>
        <taxon>Ustilaginomycetes</taxon>
        <taxon>Ustilaginales</taxon>
        <taxon>Ustilaginaceae</taxon>
        <taxon>Sporisorium</taxon>
    </lineage>
</organism>
<dbReference type="InterPro" id="IPR025867">
    <property type="entry name" value="MnmE_helical"/>
</dbReference>
<dbReference type="GO" id="GO:0030488">
    <property type="term" value="P:tRNA methylation"/>
    <property type="evidence" value="ECO:0007669"/>
    <property type="project" value="TreeGrafter"/>
</dbReference>
<dbReference type="Pfam" id="PF10396">
    <property type="entry name" value="TrmE_N"/>
    <property type="match status" value="1"/>
</dbReference>
<dbReference type="KEGG" id="sgra:EX895_001958"/>
<dbReference type="PANTHER" id="PTHR42714">
    <property type="entry name" value="TRNA MODIFICATION GTPASE GTPBP3"/>
    <property type="match status" value="1"/>
</dbReference>
<evidence type="ECO:0000259" key="7">
    <source>
        <dbReference type="PROSITE" id="PS51709"/>
    </source>
</evidence>
<dbReference type="HAMAP" id="MF_00379">
    <property type="entry name" value="GTPase_MnmE"/>
    <property type="match status" value="1"/>
</dbReference>
<proteinExistence type="inferred from homology"/>
<evidence type="ECO:0000256" key="3">
    <source>
        <dbReference type="ARBA" id="ARBA00022694"/>
    </source>
</evidence>
<evidence type="ECO:0000313" key="8">
    <source>
        <dbReference type="EMBL" id="TKY89427.1"/>
    </source>
</evidence>
<feature type="region of interest" description="Disordered" evidence="6">
    <location>
        <begin position="444"/>
        <end position="464"/>
    </location>
</feature>
<dbReference type="Gene3D" id="3.40.50.300">
    <property type="entry name" value="P-loop containing nucleotide triphosphate hydrolases"/>
    <property type="match status" value="1"/>
</dbReference>
<comment type="caution">
    <text evidence="8">The sequence shown here is derived from an EMBL/GenBank/DDBJ whole genome shotgun (WGS) entry which is preliminary data.</text>
</comment>
<dbReference type="AlphaFoldDB" id="A0A4U7KYR9"/>
<feature type="compositionally biased region" description="Polar residues" evidence="6">
    <location>
        <begin position="41"/>
        <end position="54"/>
    </location>
</feature>
<feature type="region of interest" description="Disordered" evidence="6">
    <location>
        <begin position="31"/>
        <end position="81"/>
    </location>
</feature>
<evidence type="ECO:0000256" key="2">
    <source>
        <dbReference type="ARBA" id="ARBA00011043"/>
    </source>
</evidence>
<gene>
    <name evidence="8" type="ORF">EX895_001958</name>
</gene>
<keyword evidence="5" id="KW-0342">GTP-binding</keyword>
<keyword evidence="3" id="KW-0819">tRNA processing</keyword>
<dbReference type="InterPro" id="IPR027368">
    <property type="entry name" value="MnmE_dom2"/>
</dbReference>
<dbReference type="OrthoDB" id="188276at2759"/>
<keyword evidence="9" id="KW-1185">Reference proteome</keyword>
<dbReference type="InterPro" id="IPR027266">
    <property type="entry name" value="TrmE/GcvT-like"/>
</dbReference>
<dbReference type="InterPro" id="IPR006073">
    <property type="entry name" value="GTP-bd"/>
</dbReference>
<dbReference type="GeneID" id="40724853"/>
<dbReference type="RefSeq" id="XP_029741412.1">
    <property type="nucleotide sequence ID" value="XM_029882557.1"/>
</dbReference>
<dbReference type="NCBIfam" id="NF003661">
    <property type="entry name" value="PRK05291.1-3"/>
    <property type="match status" value="1"/>
</dbReference>
<evidence type="ECO:0000313" key="9">
    <source>
        <dbReference type="Proteomes" id="UP000306050"/>
    </source>
</evidence>
<dbReference type="Gene3D" id="1.20.120.430">
    <property type="entry name" value="tRNA modification GTPase MnmE domain 2"/>
    <property type="match status" value="1"/>
</dbReference>
<dbReference type="EMBL" id="SRRM01000005">
    <property type="protein sequence ID" value="TKY89427.1"/>
    <property type="molecule type" value="Genomic_DNA"/>
</dbReference>
<dbReference type="InterPro" id="IPR027417">
    <property type="entry name" value="P-loop_NTPase"/>
</dbReference>
<evidence type="ECO:0000256" key="1">
    <source>
        <dbReference type="ARBA" id="ARBA00004173"/>
    </source>
</evidence>
<dbReference type="SUPFAM" id="SSF103025">
    <property type="entry name" value="Folate-binding domain"/>
    <property type="match status" value="1"/>
</dbReference>
<comment type="subcellular location">
    <subcellularLocation>
        <location evidence="1">Mitochondrion</location>
    </subcellularLocation>
</comment>
<dbReference type="InterPro" id="IPR004520">
    <property type="entry name" value="GTPase_MnmE"/>
</dbReference>
<keyword evidence="4" id="KW-0547">Nucleotide-binding</keyword>
<dbReference type="InterPro" id="IPR005225">
    <property type="entry name" value="Small_GTP-bd"/>
</dbReference>
<dbReference type="Proteomes" id="UP000306050">
    <property type="component" value="Chromosome SGRAM_12"/>
</dbReference>